<protein>
    <recommendedName>
        <fullName evidence="1">N-acetyltransferase domain-containing protein</fullName>
    </recommendedName>
</protein>
<keyword evidence="3" id="KW-1185">Reference proteome</keyword>
<sequence>MDFESITEESLGIVLDIVNSNSSYNVFENGDPLRTIQEISIDFLNPSTDSYLIKHEGKYIGVLDFLKNNPKDNHPWLGLLMIHRDYHSMGYGKKAYLSFEEKIIQQKLNNVRLGVLESNKNAKEFWGALGFEFYDNSEWCGRVVSCYEKQLFH</sequence>
<dbReference type="InterPro" id="IPR016181">
    <property type="entry name" value="Acyl_CoA_acyltransferase"/>
</dbReference>
<dbReference type="Proteomes" id="UP000618460">
    <property type="component" value="Unassembled WGS sequence"/>
</dbReference>
<dbReference type="Pfam" id="PF00583">
    <property type="entry name" value="Acetyltransf_1"/>
    <property type="match status" value="1"/>
</dbReference>
<dbReference type="CDD" id="cd04301">
    <property type="entry name" value="NAT_SF"/>
    <property type="match status" value="1"/>
</dbReference>
<dbReference type="SUPFAM" id="SSF55729">
    <property type="entry name" value="Acyl-CoA N-acyltransferases (Nat)"/>
    <property type="match status" value="1"/>
</dbReference>
<dbReference type="Gene3D" id="3.40.630.30">
    <property type="match status" value="1"/>
</dbReference>
<evidence type="ECO:0000259" key="1">
    <source>
        <dbReference type="PROSITE" id="PS51186"/>
    </source>
</evidence>
<reference evidence="2" key="1">
    <citation type="journal article" date="2014" name="Int. J. Syst. Evol. Microbiol.">
        <title>Complete genome sequence of Corynebacterium casei LMG S-19264T (=DSM 44701T), isolated from a smear-ripened cheese.</title>
        <authorList>
            <consortium name="US DOE Joint Genome Institute (JGI-PGF)"/>
            <person name="Walter F."/>
            <person name="Albersmeier A."/>
            <person name="Kalinowski J."/>
            <person name="Ruckert C."/>
        </authorList>
    </citation>
    <scope>NUCLEOTIDE SEQUENCE</scope>
    <source>
        <strain evidence="2">CGMCC 1.6333</strain>
    </source>
</reference>
<reference evidence="2" key="2">
    <citation type="submission" date="2020-09" db="EMBL/GenBank/DDBJ databases">
        <authorList>
            <person name="Sun Q."/>
            <person name="Zhou Y."/>
        </authorList>
    </citation>
    <scope>NUCLEOTIDE SEQUENCE</scope>
    <source>
        <strain evidence="2">CGMCC 1.6333</strain>
    </source>
</reference>
<dbReference type="GO" id="GO:0016747">
    <property type="term" value="F:acyltransferase activity, transferring groups other than amino-acyl groups"/>
    <property type="evidence" value="ECO:0007669"/>
    <property type="project" value="InterPro"/>
</dbReference>
<organism evidence="2 3">
    <name type="scientific">Paraliobacillus quinghaiensis</name>
    <dbReference type="NCBI Taxonomy" id="470815"/>
    <lineage>
        <taxon>Bacteria</taxon>
        <taxon>Bacillati</taxon>
        <taxon>Bacillota</taxon>
        <taxon>Bacilli</taxon>
        <taxon>Bacillales</taxon>
        <taxon>Bacillaceae</taxon>
        <taxon>Paraliobacillus</taxon>
    </lineage>
</organism>
<dbReference type="AlphaFoldDB" id="A0A917TD47"/>
<evidence type="ECO:0000313" key="2">
    <source>
        <dbReference type="EMBL" id="GGM18538.1"/>
    </source>
</evidence>
<feature type="domain" description="N-acetyltransferase" evidence="1">
    <location>
        <begin position="1"/>
        <end position="153"/>
    </location>
</feature>
<gene>
    <name evidence="2" type="ORF">GCM10011351_00370</name>
</gene>
<proteinExistence type="predicted"/>
<accession>A0A917TD47</accession>
<name>A0A917TD47_9BACI</name>
<dbReference type="PROSITE" id="PS51186">
    <property type="entry name" value="GNAT"/>
    <property type="match status" value="1"/>
</dbReference>
<dbReference type="RefSeq" id="WP_162879112.1">
    <property type="nucleotide sequence ID" value="NZ_BMLG01000001.1"/>
</dbReference>
<evidence type="ECO:0000313" key="3">
    <source>
        <dbReference type="Proteomes" id="UP000618460"/>
    </source>
</evidence>
<comment type="caution">
    <text evidence="2">The sequence shown here is derived from an EMBL/GenBank/DDBJ whole genome shotgun (WGS) entry which is preliminary data.</text>
</comment>
<dbReference type="InterPro" id="IPR000182">
    <property type="entry name" value="GNAT_dom"/>
</dbReference>
<dbReference type="EMBL" id="BMLG01000001">
    <property type="protein sequence ID" value="GGM18538.1"/>
    <property type="molecule type" value="Genomic_DNA"/>
</dbReference>